<dbReference type="RefSeq" id="WP_066078583.1">
    <property type="nucleotide sequence ID" value="NZ_FRDK01000002.1"/>
</dbReference>
<dbReference type="PROSITE" id="PS51257">
    <property type="entry name" value="PROKAR_LIPOPROTEIN"/>
    <property type="match status" value="1"/>
</dbReference>
<protein>
    <submittedName>
        <fullName evidence="2">RagB/SusD family protein</fullName>
    </submittedName>
</protein>
<accession>A0A167Y806</accession>
<name>A0A167Y806_9FLAO</name>
<dbReference type="GO" id="GO:0009279">
    <property type="term" value="C:cell outer membrane"/>
    <property type="evidence" value="ECO:0007669"/>
    <property type="project" value="UniProtKB-SubCell"/>
</dbReference>
<dbReference type="AlphaFoldDB" id="A0A167Y806"/>
<comment type="caution">
    <text evidence="2">The sequence shown here is derived from an EMBL/GenBank/DDBJ whole genome shotgun (WGS) entry which is preliminary data.</text>
</comment>
<organism evidence="2 3">
    <name type="scientific">Flavobacterium fryxellicola</name>
    <dbReference type="NCBI Taxonomy" id="249352"/>
    <lineage>
        <taxon>Bacteria</taxon>
        <taxon>Pseudomonadati</taxon>
        <taxon>Bacteroidota</taxon>
        <taxon>Flavobacteriia</taxon>
        <taxon>Flavobacteriales</taxon>
        <taxon>Flavobacteriaceae</taxon>
        <taxon>Flavobacterium</taxon>
    </lineage>
</organism>
<dbReference type="STRING" id="249352.SAMN05444395_102111"/>
<feature type="domain" description="SusD-like N-terminal" evidence="1">
    <location>
        <begin position="31"/>
        <end position="234"/>
    </location>
</feature>
<evidence type="ECO:0000259" key="1">
    <source>
        <dbReference type="Pfam" id="PF14322"/>
    </source>
</evidence>
<proteinExistence type="predicted"/>
<dbReference type="Pfam" id="PF14322">
    <property type="entry name" value="SusD-like_3"/>
    <property type="match status" value="1"/>
</dbReference>
<reference evidence="2 3" key="1">
    <citation type="submission" date="2016-03" db="EMBL/GenBank/DDBJ databases">
        <title>Draft genome sequence of Flavobacterium fryxellicola DSM 16209.</title>
        <authorList>
            <person name="Shin S.-K."/>
            <person name="Yi H."/>
        </authorList>
    </citation>
    <scope>NUCLEOTIDE SEQUENCE [LARGE SCALE GENOMIC DNA]</scope>
    <source>
        <strain evidence="2 3">DSM 16209</strain>
    </source>
</reference>
<evidence type="ECO:0000313" key="2">
    <source>
        <dbReference type="EMBL" id="OAB29117.1"/>
    </source>
</evidence>
<dbReference type="Gene3D" id="1.25.40.390">
    <property type="match status" value="1"/>
</dbReference>
<dbReference type="SUPFAM" id="SSF48452">
    <property type="entry name" value="TPR-like"/>
    <property type="match status" value="1"/>
</dbReference>
<dbReference type="InterPro" id="IPR011990">
    <property type="entry name" value="TPR-like_helical_dom_sf"/>
</dbReference>
<dbReference type="CDD" id="cd08977">
    <property type="entry name" value="SusD"/>
    <property type="match status" value="1"/>
</dbReference>
<evidence type="ECO:0000313" key="3">
    <source>
        <dbReference type="Proteomes" id="UP000077164"/>
    </source>
</evidence>
<keyword evidence="3" id="KW-1185">Reference proteome</keyword>
<sequence length="463" mass="51850">MKSNKLILIILFATFFASCDSELEIDPRQNEDATVTLSTESGIMNILTGAYAIAADGDVYGGRILTSADLLAQTGITATTDFRWRGTFAECRQMYSKTMLVNNGFVQQIYTRNYQIINAANTVIENVDKVQDPAKRATMVAEATFLKSLAYFDLVRFYAKPYEAGQANSQLGVVIRPNAIYDFTIDLAKERSTVSEVYALIITGLNLAYNDLPEENSFYADKYAAKALLARVYLQQGNYPAARDAAHEVIENSGRTLSTKYANAFNHDVNQSEDIFAIQITKQTGENEVTNLYASENNGGRGGDIEIRSNYLNKFTDPADERRNFNYINPDNGRRLTSKYTNQFGDVQLMRLAEMYLIRAEANFREGTFLGNTPLTDINLLRTRANAANFLTVNLASILRERELELAMEGFAIHDLKRTKRSIDVFADGSKLIPYNDNTLVFPIPLREMDTNSKITQNPGYGS</sequence>
<dbReference type="OrthoDB" id="630434at2"/>
<gene>
    <name evidence="2" type="ORF">FBFR_06630</name>
</gene>
<dbReference type="EMBL" id="LVJE01000010">
    <property type="protein sequence ID" value="OAB29117.1"/>
    <property type="molecule type" value="Genomic_DNA"/>
</dbReference>
<dbReference type="Proteomes" id="UP000077164">
    <property type="component" value="Unassembled WGS sequence"/>
</dbReference>
<dbReference type="InterPro" id="IPR033985">
    <property type="entry name" value="SusD-like_N"/>
</dbReference>